<gene>
    <name evidence="1" type="ORF">ACFQZI_08295</name>
</gene>
<evidence type="ECO:0008006" key="3">
    <source>
        <dbReference type="Google" id="ProtNLM"/>
    </source>
</evidence>
<reference evidence="2" key="1">
    <citation type="journal article" date="2019" name="Int. J. Syst. Evol. Microbiol.">
        <title>The Global Catalogue of Microorganisms (GCM) 10K type strain sequencing project: providing services to taxonomists for standard genome sequencing and annotation.</title>
        <authorList>
            <consortium name="The Broad Institute Genomics Platform"/>
            <consortium name="The Broad Institute Genome Sequencing Center for Infectious Disease"/>
            <person name="Wu L."/>
            <person name="Ma J."/>
        </authorList>
    </citation>
    <scope>NUCLEOTIDE SEQUENCE [LARGE SCALE GENOMIC DNA]</scope>
    <source>
        <strain evidence="2">CCUG 60742</strain>
    </source>
</reference>
<keyword evidence="2" id="KW-1185">Reference proteome</keyword>
<dbReference type="InterPro" id="IPR043519">
    <property type="entry name" value="NT_sf"/>
</dbReference>
<organism evidence="1 2">
    <name type="scientific">Mucilaginibacter lutimaris</name>
    <dbReference type="NCBI Taxonomy" id="931629"/>
    <lineage>
        <taxon>Bacteria</taxon>
        <taxon>Pseudomonadati</taxon>
        <taxon>Bacteroidota</taxon>
        <taxon>Sphingobacteriia</taxon>
        <taxon>Sphingobacteriales</taxon>
        <taxon>Sphingobacteriaceae</taxon>
        <taxon>Mucilaginibacter</taxon>
    </lineage>
</organism>
<name>A0ABW2ZF97_9SPHI</name>
<comment type="caution">
    <text evidence="1">The sequence shown here is derived from an EMBL/GenBank/DDBJ whole genome shotgun (WGS) entry which is preliminary data.</text>
</comment>
<evidence type="ECO:0000313" key="1">
    <source>
        <dbReference type="EMBL" id="MFD0764852.1"/>
    </source>
</evidence>
<dbReference type="Proteomes" id="UP001597073">
    <property type="component" value="Unassembled WGS sequence"/>
</dbReference>
<proteinExistence type="predicted"/>
<dbReference type="Gene3D" id="3.30.460.40">
    <property type="match status" value="1"/>
</dbReference>
<dbReference type="RefSeq" id="WP_377140974.1">
    <property type="nucleotide sequence ID" value="NZ_JBHTIA010000003.1"/>
</dbReference>
<evidence type="ECO:0000313" key="2">
    <source>
        <dbReference type="Proteomes" id="UP001597073"/>
    </source>
</evidence>
<accession>A0ABW2ZF97</accession>
<sequence length="159" mass="18088">MDIFDKNILSFWWALQENQVQYIVIGGYAVKLHGVQHPTVDLDIWLNDTTENRKAFRNSLVDCAMGNYLMIEQMQFLPNCTEFILHNGLWLDAVTTVSGFDGQTFNHCLSSAAIADINGVNVPFLHLHQLLTNKKAMNRAKDHIVIEALEKCIKPIEES</sequence>
<protein>
    <recommendedName>
        <fullName evidence="3">Nucleotidyltransferase family protein</fullName>
    </recommendedName>
</protein>
<dbReference type="SUPFAM" id="SSF81301">
    <property type="entry name" value="Nucleotidyltransferase"/>
    <property type="match status" value="1"/>
</dbReference>
<dbReference type="EMBL" id="JBHTIA010000003">
    <property type="protein sequence ID" value="MFD0764852.1"/>
    <property type="molecule type" value="Genomic_DNA"/>
</dbReference>